<evidence type="ECO:0000313" key="2">
    <source>
        <dbReference type="EMBL" id="AXV05590.1"/>
    </source>
</evidence>
<dbReference type="RefSeq" id="WP_114590376.1">
    <property type="nucleotide sequence ID" value="NZ_CP031165.1"/>
</dbReference>
<sequence>MSTALSTGHVGINVSDLDRSIGFYTDVLTLDVLERHDDDGRRYAYLGTEEVLLLTLWQQASGSFDADLAGLHHLAFLVPDVDAVTAVESRVLGAGGTLVHDRLVAHDEGRASGGVFFRDPDGTRLEVYTNSGLEGTAPASDDGPACGFF</sequence>
<proteinExistence type="predicted"/>
<gene>
    <name evidence="2" type="ORF">DVS28_a0889</name>
</gene>
<dbReference type="PANTHER" id="PTHR43279:SF1">
    <property type="entry name" value="CATECHOL-2,3-DIOXYGENASE"/>
    <property type="match status" value="1"/>
</dbReference>
<dbReference type="InterPro" id="IPR037523">
    <property type="entry name" value="VOC_core"/>
</dbReference>
<dbReference type="EMBL" id="CP031165">
    <property type="protein sequence ID" value="AXV05590.1"/>
    <property type="molecule type" value="Genomic_DNA"/>
</dbReference>
<dbReference type="OrthoDB" id="115162at2"/>
<keyword evidence="2" id="KW-0223">Dioxygenase</keyword>
<reference evidence="2 3" key="1">
    <citation type="submission" date="2018-09" db="EMBL/GenBank/DDBJ databases">
        <title>Complete genome sequence of Euzebya sp. DY32-46 isolated from seawater of Pacific Ocean.</title>
        <authorList>
            <person name="Xu L."/>
            <person name="Wu Y.-H."/>
            <person name="Xu X.-W."/>
        </authorList>
    </citation>
    <scope>NUCLEOTIDE SEQUENCE [LARGE SCALE GENOMIC DNA]</scope>
    <source>
        <strain evidence="2 3">DY32-46</strain>
    </source>
</reference>
<organism evidence="2 3">
    <name type="scientific">Euzebya pacifica</name>
    <dbReference type="NCBI Taxonomy" id="1608957"/>
    <lineage>
        <taxon>Bacteria</taxon>
        <taxon>Bacillati</taxon>
        <taxon>Actinomycetota</taxon>
        <taxon>Nitriliruptoria</taxon>
        <taxon>Euzebyales</taxon>
    </lineage>
</organism>
<dbReference type="PANTHER" id="PTHR43279">
    <property type="entry name" value="CATECHOL-2,3-DIOXYGENASE"/>
    <property type="match status" value="1"/>
</dbReference>
<protein>
    <submittedName>
        <fullName evidence="2">Biphenyl-2,3-diol 1,2-dioxygenase</fullName>
    </submittedName>
</protein>
<dbReference type="InterPro" id="IPR029068">
    <property type="entry name" value="Glyas_Bleomycin-R_OHBP_Dase"/>
</dbReference>
<keyword evidence="3" id="KW-1185">Reference proteome</keyword>
<dbReference type="SUPFAM" id="SSF54593">
    <property type="entry name" value="Glyoxalase/Bleomycin resistance protein/Dihydroxybiphenyl dioxygenase"/>
    <property type="match status" value="1"/>
</dbReference>
<dbReference type="GO" id="GO:0051213">
    <property type="term" value="F:dioxygenase activity"/>
    <property type="evidence" value="ECO:0007669"/>
    <property type="project" value="UniProtKB-KW"/>
</dbReference>
<dbReference type="Pfam" id="PF00903">
    <property type="entry name" value="Glyoxalase"/>
    <property type="match status" value="1"/>
</dbReference>
<dbReference type="KEGG" id="euz:DVS28_a0889"/>
<dbReference type="CDD" id="cd06587">
    <property type="entry name" value="VOC"/>
    <property type="match status" value="1"/>
</dbReference>
<dbReference type="AlphaFoldDB" id="A0A346XTP3"/>
<dbReference type="Gene3D" id="3.10.180.10">
    <property type="entry name" value="2,3-Dihydroxybiphenyl 1,2-Dioxygenase, domain 1"/>
    <property type="match status" value="1"/>
</dbReference>
<name>A0A346XTP3_9ACTN</name>
<feature type="domain" description="VOC" evidence="1">
    <location>
        <begin position="6"/>
        <end position="130"/>
    </location>
</feature>
<accession>A0A346XTP3</accession>
<evidence type="ECO:0000313" key="3">
    <source>
        <dbReference type="Proteomes" id="UP000264006"/>
    </source>
</evidence>
<dbReference type="Proteomes" id="UP000264006">
    <property type="component" value="Chromosome"/>
</dbReference>
<evidence type="ECO:0000259" key="1">
    <source>
        <dbReference type="PROSITE" id="PS51819"/>
    </source>
</evidence>
<keyword evidence="2" id="KW-0560">Oxidoreductase</keyword>
<dbReference type="InterPro" id="IPR004360">
    <property type="entry name" value="Glyas_Fos-R_dOase_dom"/>
</dbReference>
<dbReference type="PROSITE" id="PS51819">
    <property type="entry name" value="VOC"/>
    <property type="match status" value="1"/>
</dbReference>